<sequence length="162" mass="18096" precursor="true">MSIIRHSLSVISFVALIHLSGHAYAFGLPENNIPTSHDPACWTVSNQIQFDRLMKEMESVDGDSEREKREIVRQIGKYATPKKIHIDVKVIQEKPGDKIKLDASGSTVPSGNIGYNWNNKGPDQVIIEVAPSRSGTYYQQKVQIIDKTCGIYNATMIDVHSK</sequence>
<reference evidence="3" key="1">
    <citation type="submission" date="2015-11" db="EMBL/GenBank/DDBJ databases">
        <authorList>
            <person name="Tobias N.J."/>
            <person name="Mishra B."/>
            <person name="Gupta D.K."/>
            <person name="Thines M."/>
            <person name="Stinear T.P."/>
            <person name="Bode H.B."/>
        </authorList>
    </citation>
    <scope>NUCLEOTIDE SEQUENCE [LARGE SCALE GENOMIC DNA]</scope>
    <source>
        <strain evidence="3">PB45.5</strain>
    </source>
</reference>
<evidence type="ECO:0000313" key="3">
    <source>
        <dbReference type="Proteomes" id="UP000092665"/>
    </source>
</evidence>
<feature type="chain" id="PRO_5008619764" description="Secreted protein" evidence="1">
    <location>
        <begin position="26"/>
        <end position="162"/>
    </location>
</feature>
<keyword evidence="3" id="KW-1185">Reference proteome</keyword>
<proteinExistence type="predicted"/>
<protein>
    <recommendedName>
        <fullName evidence="4">Secreted protein</fullName>
    </recommendedName>
</protein>
<evidence type="ECO:0000313" key="2">
    <source>
        <dbReference type="EMBL" id="OCA53482.1"/>
    </source>
</evidence>
<accession>A0A1B8YEK5</accession>
<name>A0A1B8YEK5_9GAMM</name>
<gene>
    <name evidence="2" type="ORF">Phpb_03538</name>
</gene>
<dbReference type="AlphaFoldDB" id="A0A1B8YEK5"/>
<feature type="signal peptide" evidence="1">
    <location>
        <begin position="1"/>
        <end position="25"/>
    </location>
</feature>
<dbReference type="Proteomes" id="UP000092665">
    <property type="component" value="Unassembled WGS sequence"/>
</dbReference>
<comment type="caution">
    <text evidence="2">The sequence shown here is derived from an EMBL/GenBank/DDBJ whole genome shotgun (WGS) entry which is preliminary data.</text>
</comment>
<dbReference type="EMBL" id="LOIC01000082">
    <property type="protein sequence ID" value="OCA53482.1"/>
    <property type="molecule type" value="Genomic_DNA"/>
</dbReference>
<evidence type="ECO:0000256" key="1">
    <source>
        <dbReference type="SAM" id="SignalP"/>
    </source>
</evidence>
<evidence type="ECO:0008006" key="4">
    <source>
        <dbReference type="Google" id="ProtNLM"/>
    </source>
</evidence>
<dbReference type="PATRIC" id="fig|29488.15.peg.3888"/>
<dbReference type="RefSeq" id="WP_065391472.1">
    <property type="nucleotide sequence ID" value="NZ_CAWMQN010000082.1"/>
</dbReference>
<keyword evidence="1" id="KW-0732">Signal</keyword>
<organism evidence="2 3">
    <name type="scientific">Photorhabdus namnaonensis</name>
    <dbReference type="NCBI Taxonomy" id="1851568"/>
    <lineage>
        <taxon>Bacteria</taxon>
        <taxon>Pseudomonadati</taxon>
        <taxon>Pseudomonadota</taxon>
        <taxon>Gammaproteobacteria</taxon>
        <taxon>Enterobacterales</taxon>
        <taxon>Morganellaceae</taxon>
        <taxon>Photorhabdus</taxon>
    </lineage>
</organism>